<evidence type="ECO:0000313" key="2">
    <source>
        <dbReference type="Proteomes" id="UP000253752"/>
    </source>
</evidence>
<dbReference type="AlphaFoldDB" id="A0A369MVR0"/>
<organism evidence="1 2">
    <name type="scientific">Eggerthella lenta</name>
    <name type="common">Eubacterium lentum</name>
    <dbReference type="NCBI Taxonomy" id="84112"/>
    <lineage>
        <taxon>Bacteria</taxon>
        <taxon>Bacillati</taxon>
        <taxon>Actinomycetota</taxon>
        <taxon>Coriobacteriia</taxon>
        <taxon>Eggerthellales</taxon>
        <taxon>Eggerthellaceae</taxon>
        <taxon>Eggerthella</taxon>
    </lineage>
</organism>
<gene>
    <name evidence="1" type="ORF">C1872_02420</name>
</gene>
<name>A0A369MVR0_EGGLN</name>
<sequence length="176" mass="19175">MIIKVYYAGGRIDVFDTDRMTDGVPQPGNLLTNYTLDLSDVNGESLWLCSYYYEAAEAYKDESGPKGLPVARRRDGWSFLIVDADDMQGLNRVTMDGETVLIQVEGELVDAAALSWAYDVAEDIVPKANASLGFSINHNPDNPVSRVCEVMGFPATLMSILCESGGTTTEGSATRF</sequence>
<proteinExistence type="predicted"/>
<comment type="caution">
    <text evidence="1">The sequence shown here is derived from an EMBL/GenBank/DDBJ whole genome shotgun (WGS) entry which is preliminary data.</text>
</comment>
<evidence type="ECO:0000313" key="1">
    <source>
        <dbReference type="EMBL" id="RDB81549.1"/>
    </source>
</evidence>
<protein>
    <submittedName>
        <fullName evidence="1">Uncharacterized protein</fullName>
    </submittedName>
</protein>
<dbReference type="RefSeq" id="WP_009305449.1">
    <property type="nucleotide sequence ID" value="NZ_JADNMJ010000005.1"/>
</dbReference>
<dbReference type="EMBL" id="PPTX01000002">
    <property type="protein sequence ID" value="RDB81549.1"/>
    <property type="molecule type" value="Genomic_DNA"/>
</dbReference>
<reference evidence="1 2" key="1">
    <citation type="journal article" date="2018" name="Elife">
        <title>Discovery and characterization of a prevalent human gut bacterial enzyme sufficient for the inactivation of a family of plant toxins.</title>
        <authorList>
            <person name="Koppel N."/>
            <person name="Bisanz J.E."/>
            <person name="Pandelia M.E."/>
            <person name="Turnbaugh P.J."/>
            <person name="Balskus E.P."/>
        </authorList>
    </citation>
    <scope>NUCLEOTIDE SEQUENCE [LARGE SCALE GENOMIC DNA]</scope>
    <source>
        <strain evidence="1 2">MR1 #12</strain>
    </source>
</reference>
<accession>A0A369MVR0</accession>
<dbReference type="Proteomes" id="UP000253752">
    <property type="component" value="Unassembled WGS sequence"/>
</dbReference>